<evidence type="ECO:0000313" key="1">
    <source>
        <dbReference type="EMBL" id="AAP76040.1"/>
    </source>
</evidence>
<keyword evidence="2" id="KW-1185">Reference proteome</keyword>
<reference evidence="1 2" key="1">
    <citation type="journal article" date="2001" name="J. Bacteriol.">
        <title>Phylogeny of the major head and tail genes of the wide-ranging T4-type bacteriophages.</title>
        <authorList>
            <person name="Tetart F."/>
            <person name="Desplats C."/>
            <person name="Kutateladze M."/>
            <person name="Monod C."/>
            <person name="Ackermann H.W."/>
            <person name="Krisch H.M."/>
        </authorList>
    </citation>
    <scope>NUCLEOTIDE SEQUENCE [LARGE SCALE GENOMIC DNA]</scope>
</reference>
<dbReference type="RefSeq" id="NP_861828.1">
    <property type="nucleotide sequence ID" value="NC_004928.1"/>
</dbReference>
<organismHost>
    <name type="scientific">Escherichia coli</name>
    <dbReference type="NCBI Taxonomy" id="562"/>
</organismHost>
<evidence type="ECO:0000313" key="2">
    <source>
        <dbReference type="Proteomes" id="UP000000876"/>
    </source>
</evidence>
<reference evidence="1 2" key="2">
    <citation type="submission" date="2003-05" db="EMBL/GenBank/DDBJ databases">
        <title>Enterobacteria phage RB69 complete genome.</title>
        <authorList>
            <person name="Petrov V."/>
            <person name="Nolan J."/>
            <person name="Chin D."/>
            <person name="Letarov A."/>
            <person name="Krisch H.M."/>
            <person name="Karam J.D."/>
        </authorList>
    </citation>
    <scope>NUCLEOTIDE SEQUENCE [LARGE SCALE GENOMIC DNA]</scope>
</reference>
<organism evidence="1 2">
    <name type="scientific">Escherichia phage RB69</name>
    <name type="common">Bacteriophage RB69</name>
    <dbReference type="NCBI Taxonomy" id="12353"/>
    <lineage>
        <taxon>Viruses</taxon>
        <taxon>Duplodnaviria</taxon>
        <taxon>Heunggongvirae</taxon>
        <taxon>Uroviricota</taxon>
        <taxon>Caudoviricetes</taxon>
        <taxon>Pantevenvirales</taxon>
        <taxon>Straboviridae</taxon>
        <taxon>Tevenvirinae</taxon>
        <taxon>Mosigvirus</taxon>
        <taxon>Mosigvirus RB69</taxon>
    </lineage>
</organism>
<dbReference type="EMBL" id="AY303349">
    <property type="protein sequence ID" value="AAP76040.1"/>
    <property type="molecule type" value="Genomic_DNA"/>
</dbReference>
<protein>
    <submittedName>
        <fullName evidence="1">Uncharacterized protein RB69ORF138c</fullName>
    </submittedName>
</protein>
<sequence>MKNEIENNGGDVKREGNGYVITEGAWVSSPALC</sequence>
<name>Q7Y507_BPR69</name>
<proteinExistence type="predicted"/>
<dbReference type="Proteomes" id="UP000000876">
    <property type="component" value="Segment"/>
</dbReference>
<dbReference type="KEGG" id="vg:1494254"/>
<gene>
    <name evidence="1" type="primary">RB69ORF138c</name>
</gene>
<accession>Q7Y507</accession>